<evidence type="ECO:0000256" key="8">
    <source>
        <dbReference type="ARBA" id="ARBA00022741"/>
    </source>
</evidence>
<comment type="catalytic activity">
    <reaction evidence="15">
        <text>1D-myo-inositol 3,4,6-trisphosphate + ATP = 1D-myo-inositol 1,3,4,6-tetrakisphosphate + ADP + H(+)</text>
        <dbReference type="Rhea" id="RHEA:70287"/>
        <dbReference type="ChEBI" id="CHEBI:15378"/>
        <dbReference type="ChEBI" id="CHEBI:30616"/>
        <dbReference type="ChEBI" id="CHEBI:57660"/>
        <dbReference type="ChEBI" id="CHEBI:189099"/>
        <dbReference type="ChEBI" id="CHEBI:456216"/>
    </reaction>
    <physiologicalReaction direction="left-to-right" evidence="15">
        <dbReference type="Rhea" id="RHEA:70288"/>
    </physiologicalReaction>
    <physiologicalReaction direction="right-to-left" evidence="15">
        <dbReference type="Rhea" id="RHEA:70289"/>
    </physiologicalReaction>
</comment>
<dbReference type="Gene3D" id="3.30.1490.220">
    <property type="match status" value="1"/>
</dbReference>
<keyword evidence="12" id="KW-0413">Isomerase</keyword>
<evidence type="ECO:0000256" key="19">
    <source>
        <dbReference type="ARBA" id="ARBA00049058"/>
    </source>
</evidence>
<dbReference type="SUPFAM" id="SSF56059">
    <property type="entry name" value="Glutathione synthetase ATP-binding domain-like"/>
    <property type="match status" value="1"/>
</dbReference>
<evidence type="ECO:0000256" key="20">
    <source>
        <dbReference type="PROSITE-ProRule" id="PRU00409"/>
    </source>
</evidence>
<dbReference type="PANTHER" id="PTHR14217:SF1">
    <property type="entry name" value="INOSITOL-TETRAKISPHOSPHATE 1-KINASE"/>
    <property type="match status" value="1"/>
</dbReference>
<keyword evidence="7" id="KW-0479">Metal-binding</keyword>
<evidence type="ECO:0000256" key="7">
    <source>
        <dbReference type="ARBA" id="ARBA00022723"/>
    </source>
</evidence>
<evidence type="ECO:0000256" key="11">
    <source>
        <dbReference type="ARBA" id="ARBA00022842"/>
    </source>
</evidence>
<evidence type="ECO:0000256" key="6">
    <source>
        <dbReference type="ARBA" id="ARBA00022679"/>
    </source>
</evidence>
<accession>A0ABM1BM99</accession>
<feature type="domain" description="ATP-grasp" evidence="22">
    <location>
        <begin position="109"/>
        <end position="318"/>
    </location>
</feature>
<comment type="catalytic activity">
    <reaction evidence="18">
        <text>1D-myo-inositol 1,3,4-trisphosphate + 1D-myo-inositol 1,3,4,5,6-pentakisphosphate = 1D-myo-inositol 3,4,5,6-tetrakisphosphate + 1D-myo-inositol 1,3,4,5-tetrakisphosphate</text>
        <dbReference type="Rhea" id="RHEA:70271"/>
        <dbReference type="ChEBI" id="CHEBI:57539"/>
        <dbReference type="ChEBI" id="CHEBI:57733"/>
        <dbReference type="ChEBI" id="CHEBI:57895"/>
        <dbReference type="ChEBI" id="CHEBI:58414"/>
    </reaction>
    <physiologicalReaction direction="left-to-right" evidence="18">
        <dbReference type="Rhea" id="RHEA:70272"/>
    </physiologicalReaction>
    <physiologicalReaction direction="right-to-left" evidence="18">
        <dbReference type="Rhea" id="RHEA:70273"/>
    </physiologicalReaction>
</comment>
<evidence type="ECO:0000256" key="13">
    <source>
        <dbReference type="ARBA" id="ARBA00031742"/>
    </source>
</evidence>
<reference evidence="24" key="1">
    <citation type="submission" date="2025-08" db="UniProtKB">
        <authorList>
            <consortium name="RefSeq"/>
        </authorList>
    </citation>
    <scope>IDENTIFICATION</scope>
    <source>
        <tissue evidence="24">Muscle</tissue>
    </source>
</reference>
<dbReference type="Gene3D" id="3.40.50.11370">
    <property type="match status" value="1"/>
</dbReference>
<evidence type="ECO:0000256" key="5">
    <source>
        <dbReference type="ARBA" id="ARBA00014968"/>
    </source>
</evidence>
<evidence type="ECO:0000256" key="15">
    <source>
        <dbReference type="ARBA" id="ARBA00033624"/>
    </source>
</evidence>
<evidence type="ECO:0000256" key="3">
    <source>
        <dbReference type="ARBA" id="ARBA00012017"/>
    </source>
</evidence>
<dbReference type="InterPro" id="IPR040464">
    <property type="entry name" value="InsP(3)kin_ATP-grasp"/>
</dbReference>
<dbReference type="InterPro" id="IPR041429">
    <property type="entry name" value="ITPK1_N"/>
</dbReference>
<dbReference type="PANTHER" id="PTHR14217">
    <property type="entry name" value="INOSITOL-TETRAKISPHOSPHATE 1-KINASE"/>
    <property type="match status" value="1"/>
</dbReference>
<comment type="catalytic activity">
    <reaction evidence="14">
        <text>1D-myo-inositol 1,3,4-trisphosphate + ATP = 1D-myo-inositol 1,3,4,5-tetrakisphosphate + ADP + H(+)</text>
        <dbReference type="Rhea" id="RHEA:13253"/>
        <dbReference type="ChEBI" id="CHEBI:15378"/>
        <dbReference type="ChEBI" id="CHEBI:30616"/>
        <dbReference type="ChEBI" id="CHEBI:57895"/>
        <dbReference type="ChEBI" id="CHEBI:58414"/>
        <dbReference type="ChEBI" id="CHEBI:456216"/>
        <dbReference type="EC" id="2.7.1.159"/>
    </reaction>
    <physiologicalReaction direction="left-to-right" evidence="14">
        <dbReference type="Rhea" id="RHEA:13254"/>
    </physiologicalReaction>
    <physiologicalReaction direction="right-to-left" evidence="14">
        <dbReference type="Rhea" id="RHEA:13255"/>
    </physiologicalReaction>
</comment>
<feature type="region of interest" description="Disordered" evidence="21">
    <location>
        <begin position="463"/>
        <end position="501"/>
    </location>
</feature>
<dbReference type="RefSeq" id="XP_013784864.1">
    <property type="nucleotide sequence ID" value="XM_013929410.2"/>
</dbReference>
<dbReference type="InterPro" id="IPR011761">
    <property type="entry name" value="ATP-grasp"/>
</dbReference>
<sequence>MPRPPWALNHFALAYYEADQPFLDSQQLESLLSLDLSRPLEDQGPFVAIVHKLCDFVVKANEGNEEAIKICEEFEEYICRHPEILVIDQLSNVRKLLDRSHQYTMVKTSELEQDDDVFTPPFVEFTTTDIQENIEKIKAAKVSYPFVCKPSVAHGSEFAHQMALIFSEKGLKDINPPCVAQTFINHNAALFKIFIIGKKYFVIERPSLKNFYPGDHETIFFDSHDISKPGSASVLTELEDPDPDSPRNLDSKQLEHVVKSIQAELGLALFGIDIICEKNTGRYAVIDINNFPGYDGVANFFDILCEFILDELNLKYPGSKSTSSCSPSSSSTPELDNLSTATMACVLAEAPLLTPGLVSREEYLPVHTHCLCCPISSTLEVYPTPSSVTDQLCCSRPDVRLEHSNDKQVTEDQNIISSQSIVKTSSELAKQTEELSFYDSGFETADSSDEKKNNAPLCTRMTKRQHSKTSQSQCSELPVIPLQAPPPVGSKASQSQFSELPVIPLQAPPSVGSKTSQSQCNELPVIPLQAPPPVGNHHT</sequence>
<evidence type="ECO:0000313" key="23">
    <source>
        <dbReference type="Proteomes" id="UP000694941"/>
    </source>
</evidence>
<evidence type="ECO:0000256" key="18">
    <source>
        <dbReference type="ARBA" id="ARBA00047728"/>
    </source>
</evidence>
<dbReference type="EC" id="2.7.1.134" evidence="4"/>
<name>A0ABM1BM99_LIMPO</name>
<comment type="catalytic activity">
    <reaction evidence="19">
        <text>1D-myo-inositol 1,3,4-trisphosphate + 1D-myo-inositol 1,3,4,5,6-pentakisphosphate = 1D-myo-inositol 3,4,5,6-tetrakisphosphate + 1D-myo-inositol 1,3,4,6-tetrakisphosphate</text>
        <dbReference type="Rhea" id="RHEA:70263"/>
        <dbReference type="ChEBI" id="CHEBI:57539"/>
        <dbReference type="ChEBI" id="CHEBI:57660"/>
        <dbReference type="ChEBI" id="CHEBI:57733"/>
        <dbReference type="ChEBI" id="CHEBI:58414"/>
    </reaction>
    <physiologicalReaction direction="left-to-right" evidence="19">
        <dbReference type="Rhea" id="RHEA:70264"/>
    </physiologicalReaction>
    <physiologicalReaction direction="right-to-left" evidence="19">
        <dbReference type="Rhea" id="RHEA:70265"/>
    </physiologicalReaction>
</comment>
<keyword evidence="6" id="KW-0808">Transferase</keyword>
<dbReference type="GeneID" id="106468956"/>
<keyword evidence="10 20" id="KW-0067">ATP-binding</keyword>
<proteinExistence type="inferred from homology"/>
<evidence type="ECO:0000256" key="9">
    <source>
        <dbReference type="ARBA" id="ARBA00022777"/>
    </source>
</evidence>
<organism evidence="23 24">
    <name type="scientific">Limulus polyphemus</name>
    <name type="common">Atlantic horseshoe crab</name>
    <dbReference type="NCBI Taxonomy" id="6850"/>
    <lineage>
        <taxon>Eukaryota</taxon>
        <taxon>Metazoa</taxon>
        <taxon>Ecdysozoa</taxon>
        <taxon>Arthropoda</taxon>
        <taxon>Chelicerata</taxon>
        <taxon>Merostomata</taxon>
        <taxon>Xiphosura</taxon>
        <taxon>Limulidae</taxon>
        <taxon>Limulus</taxon>
    </lineage>
</organism>
<comment type="catalytic activity">
    <reaction evidence="16">
        <text>1D-myo-inositol 3,4,5,6-tetrakisphosphate + ATP = 1D-myo-inositol 1,3,4,5,6-pentakisphosphate + ADP + H(+)</text>
        <dbReference type="Rhea" id="RHEA:12452"/>
        <dbReference type="ChEBI" id="CHEBI:15378"/>
        <dbReference type="ChEBI" id="CHEBI:30616"/>
        <dbReference type="ChEBI" id="CHEBI:57539"/>
        <dbReference type="ChEBI" id="CHEBI:57733"/>
        <dbReference type="ChEBI" id="CHEBI:456216"/>
        <dbReference type="EC" id="2.7.1.134"/>
    </reaction>
    <physiologicalReaction direction="left-to-right" evidence="16">
        <dbReference type="Rhea" id="RHEA:12453"/>
    </physiologicalReaction>
    <physiologicalReaction direction="right-to-left" evidence="16">
        <dbReference type="Rhea" id="RHEA:12454"/>
    </physiologicalReaction>
</comment>
<dbReference type="PROSITE" id="PS50975">
    <property type="entry name" value="ATP_GRASP"/>
    <property type="match status" value="1"/>
</dbReference>
<dbReference type="InterPro" id="IPR008656">
    <property type="entry name" value="Inositol_tetrakis-P_1-kinase"/>
</dbReference>
<evidence type="ECO:0000256" key="12">
    <source>
        <dbReference type="ARBA" id="ARBA00023235"/>
    </source>
</evidence>
<protein>
    <recommendedName>
        <fullName evidence="5">Inositol-tetrakisphosphate 1-kinase</fullName>
        <ecNumber evidence="4">2.7.1.134</ecNumber>
        <ecNumber evidence="3">2.7.1.159</ecNumber>
    </recommendedName>
    <alternativeName>
        <fullName evidence="13">Inositol 1,3,4-trisphosphate 5/6-kinase</fullName>
    </alternativeName>
</protein>
<comment type="catalytic activity">
    <reaction evidence="17">
        <text>1D-myo-inositol 1,3,4-trisphosphate + ATP = 1D-myo-inositol 1,3,4,6-tetrakisphosphate + ADP + H(+)</text>
        <dbReference type="Rhea" id="RHEA:20940"/>
        <dbReference type="ChEBI" id="CHEBI:15378"/>
        <dbReference type="ChEBI" id="CHEBI:30616"/>
        <dbReference type="ChEBI" id="CHEBI:57660"/>
        <dbReference type="ChEBI" id="CHEBI:58414"/>
        <dbReference type="ChEBI" id="CHEBI:456216"/>
        <dbReference type="EC" id="2.7.1.159"/>
    </reaction>
    <physiologicalReaction direction="left-to-right" evidence="17">
        <dbReference type="Rhea" id="RHEA:20941"/>
    </physiologicalReaction>
    <physiologicalReaction direction="right-to-left" evidence="17">
        <dbReference type="Rhea" id="RHEA:20942"/>
    </physiologicalReaction>
</comment>
<evidence type="ECO:0000256" key="17">
    <source>
        <dbReference type="ARBA" id="ARBA00033674"/>
    </source>
</evidence>
<evidence type="ECO:0000256" key="2">
    <source>
        <dbReference type="ARBA" id="ARBA00009601"/>
    </source>
</evidence>
<evidence type="ECO:0000259" key="22">
    <source>
        <dbReference type="PROSITE" id="PS50975"/>
    </source>
</evidence>
<evidence type="ECO:0000256" key="1">
    <source>
        <dbReference type="ARBA" id="ARBA00001946"/>
    </source>
</evidence>
<evidence type="ECO:0000313" key="24">
    <source>
        <dbReference type="RefSeq" id="XP_013784864.1"/>
    </source>
</evidence>
<keyword evidence="9" id="KW-0418">Kinase</keyword>
<comment type="similarity">
    <text evidence="2">Belongs to the ITPK1 family.</text>
</comment>
<evidence type="ECO:0000256" key="21">
    <source>
        <dbReference type="SAM" id="MobiDB-lite"/>
    </source>
</evidence>
<dbReference type="Proteomes" id="UP000694941">
    <property type="component" value="Unplaced"/>
</dbReference>
<dbReference type="EC" id="2.7.1.159" evidence="3"/>
<dbReference type="Pfam" id="PF05770">
    <property type="entry name" value="Ins134_P3_kin"/>
    <property type="match status" value="1"/>
</dbReference>
<keyword evidence="23" id="KW-1185">Reference proteome</keyword>
<evidence type="ECO:0000256" key="4">
    <source>
        <dbReference type="ARBA" id="ARBA00012072"/>
    </source>
</evidence>
<dbReference type="Pfam" id="PF17927">
    <property type="entry name" value="Ins134_P3_kin_N"/>
    <property type="match status" value="1"/>
</dbReference>
<evidence type="ECO:0000256" key="10">
    <source>
        <dbReference type="ARBA" id="ARBA00022840"/>
    </source>
</evidence>
<keyword evidence="11" id="KW-0460">Magnesium</keyword>
<gene>
    <name evidence="24" type="primary">LOC106468956</name>
</gene>
<evidence type="ECO:0000256" key="14">
    <source>
        <dbReference type="ARBA" id="ARBA00033609"/>
    </source>
</evidence>
<comment type="cofactor">
    <cofactor evidence="1">
        <name>Mg(2+)</name>
        <dbReference type="ChEBI" id="CHEBI:18420"/>
    </cofactor>
</comment>
<dbReference type="Gene3D" id="3.30.470.20">
    <property type="entry name" value="ATP-grasp fold, B domain"/>
    <property type="match status" value="1"/>
</dbReference>
<evidence type="ECO:0000256" key="16">
    <source>
        <dbReference type="ARBA" id="ARBA00033645"/>
    </source>
</evidence>
<keyword evidence="8 20" id="KW-0547">Nucleotide-binding</keyword>